<reference evidence="5 6" key="1">
    <citation type="submission" date="2016-10" db="EMBL/GenBank/DDBJ databases">
        <authorList>
            <person name="de Groot N.N."/>
        </authorList>
    </citation>
    <scope>NUCLEOTIDE SEQUENCE [LARGE SCALE GENOMIC DNA]</scope>
    <source>
        <strain evidence="5">MBHS1</strain>
    </source>
</reference>
<dbReference type="Pfam" id="PF13641">
    <property type="entry name" value="Glyco_tranf_2_3"/>
    <property type="match status" value="1"/>
</dbReference>
<dbReference type="Gene3D" id="3.90.550.10">
    <property type="entry name" value="Spore Coat Polysaccharide Biosynthesis Protein SpsA, Chain A"/>
    <property type="match status" value="1"/>
</dbReference>
<comment type="similarity">
    <text evidence="1">Belongs to the glycosyltransferase 2 family.</text>
</comment>
<dbReference type="InterPro" id="IPR001296">
    <property type="entry name" value="Glyco_trans_1"/>
</dbReference>
<keyword evidence="6" id="KW-1185">Reference proteome</keyword>
<keyword evidence="2 5" id="KW-0328">Glycosyltransferase</keyword>
<name>A0A1H6FGC8_9GAMM</name>
<dbReference type="AlphaFoldDB" id="A0A1H6FGC8"/>
<dbReference type="CDD" id="cd03801">
    <property type="entry name" value="GT4_PimA-like"/>
    <property type="match status" value="1"/>
</dbReference>
<dbReference type="PANTHER" id="PTHR43179">
    <property type="entry name" value="RHAMNOSYLTRANSFERASE WBBL"/>
    <property type="match status" value="1"/>
</dbReference>
<organism evidence="5 6">
    <name type="scientific">Candidatus Venteria ishoeyi</name>
    <dbReference type="NCBI Taxonomy" id="1899563"/>
    <lineage>
        <taxon>Bacteria</taxon>
        <taxon>Pseudomonadati</taxon>
        <taxon>Pseudomonadota</taxon>
        <taxon>Gammaproteobacteria</taxon>
        <taxon>Thiotrichales</taxon>
        <taxon>Thiotrichaceae</taxon>
        <taxon>Venteria</taxon>
    </lineage>
</organism>
<dbReference type="OrthoDB" id="5123492at2"/>
<dbReference type="Proteomes" id="UP000236724">
    <property type="component" value="Unassembled WGS sequence"/>
</dbReference>
<proteinExistence type="inferred from homology"/>
<dbReference type="PANTHER" id="PTHR43179:SF12">
    <property type="entry name" value="GALACTOFURANOSYLTRANSFERASE GLFT2"/>
    <property type="match status" value="1"/>
</dbReference>
<evidence type="ECO:0000259" key="4">
    <source>
        <dbReference type="Pfam" id="PF00534"/>
    </source>
</evidence>
<dbReference type="Gene3D" id="3.40.50.2000">
    <property type="entry name" value="Glycogen Phosphorylase B"/>
    <property type="match status" value="1"/>
</dbReference>
<evidence type="ECO:0000256" key="3">
    <source>
        <dbReference type="ARBA" id="ARBA00022679"/>
    </source>
</evidence>
<dbReference type="SUPFAM" id="SSF53448">
    <property type="entry name" value="Nucleotide-diphospho-sugar transferases"/>
    <property type="match status" value="1"/>
</dbReference>
<protein>
    <submittedName>
        <fullName evidence="5">N-acetylglucosaminyl-diphospho-decaprenol L-rhamnosyltransferase</fullName>
        <ecNumber evidence="5">2.4.1.289</ecNumber>
    </submittedName>
</protein>
<dbReference type="RefSeq" id="WP_103922012.1">
    <property type="nucleotide sequence ID" value="NZ_FMSV02000549.1"/>
</dbReference>
<dbReference type="Pfam" id="PF00534">
    <property type="entry name" value="Glycos_transf_1"/>
    <property type="match status" value="1"/>
</dbReference>
<dbReference type="GO" id="GO:0102096">
    <property type="term" value="F:decaprenyl-N-acetyl-alpha-D-glucosaminyl-pyrophosphate:dTDP-alpha-L-rhamnose rhamnosyltransferase activity"/>
    <property type="evidence" value="ECO:0007669"/>
    <property type="project" value="UniProtKB-EC"/>
</dbReference>
<gene>
    <name evidence="5" type="primary">wbbL_5</name>
    <name evidence="5" type="ORF">MBHS_04363</name>
</gene>
<dbReference type="SUPFAM" id="SSF53756">
    <property type="entry name" value="UDP-Glycosyltransferase/glycogen phosphorylase"/>
    <property type="match status" value="1"/>
</dbReference>
<evidence type="ECO:0000256" key="1">
    <source>
        <dbReference type="ARBA" id="ARBA00006739"/>
    </source>
</evidence>
<dbReference type="Gene3D" id="3.40.50.11090">
    <property type="match status" value="1"/>
</dbReference>
<evidence type="ECO:0000313" key="5">
    <source>
        <dbReference type="EMBL" id="SEH08471.1"/>
    </source>
</evidence>
<dbReference type="EMBL" id="FMSV02000549">
    <property type="protein sequence ID" value="SEH08471.1"/>
    <property type="molecule type" value="Genomic_DNA"/>
</dbReference>
<evidence type="ECO:0000313" key="6">
    <source>
        <dbReference type="Proteomes" id="UP000236724"/>
    </source>
</evidence>
<keyword evidence="3 5" id="KW-0808">Transferase</keyword>
<evidence type="ECO:0000256" key="2">
    <source>
        <dbReference type="ARBA" id="ARBA00022676"/>
    </source>
</evidence>
<dbReference type="EC" id="2.4.1.289" evidence="5"/>
<accession>A0A1H6FGC8</accession>
<dbReference type="InterPro" id="IPR029044">
    <property type="entry name" value="Nucleotide-diphossugar_trans"/>
</dbReference>
<feature type="domain" description="Glycosyl transferase family 1" evidence="4">
    <location>
        <begin position="579"/>
        <end position="670"/>
    </location>
</feature>
<sequence>MSLTTPIHSPRYQLEQAGVTLHQQAVAVVVCIHNALADVKNCLTSLTQHSTSPWQLILVDDGSQTPTRDYLNTWVQQQTTIQVQLLRNDSAKGYTLAANQGMQQAINSKNIPEAVILLNSDTIVTPWWLDRMLACANSENNIGMVGPLSNTASWQSVPEIEHNGDWATNPLPLDLTVAQMGKRLGALSIRAYPRLAFLNGFCLLIKRALIDDIGYFDEATFARGYGEENDYSIRALKAGWQLAVADDVYIYHAQSKSYSHERRKQLADAAGQALAQKHGQAIIDQGVFQCRHSRLMSNIRNRTRHLLDRWHLIAQGQYHWAGKRILFILPITDAGGGGNIVISEAQAMQRMGVDVQLLNFYGNQAAFERSYPDLPLPVNYVHTHFDIPKTCMGFDVVIATAHQSVDWLTPLAEQKNKPQLAYYIQDFEPWFFVQKPALYGKFWEYPWLRRRLAGYYFRRDPGFRHAWLSYLHLPEMTCLTKTQWNQNELYEQLKIQAHIVGPSCDIDLFQPRNEHSEQETIHICAMIRPSSLRRAPLLTMQVLGALKQCYQQAIEIYLFGVEAQDPAYLSLPHDFEYHHLGLQAPQQIAALFSKMDIFVDLSSFQAMGLTAMEAMACGLAVVLPKHGGGESFARHQQNALVIDTTQAKQCQQALEQLIENQYLRTDLGMQALLDMANYYPEKAAYKILQTLFDS</sequence>